<accession>A0A8T3AT43</accession>
<proteinExistence type="predicted"/>
<evidence type="ECO:0000313" key="1">
    <source>
        <dbReference type="EMBL" id="KAI0499623.1"/>
    </source>
</evidence>
<evidence type="ECO:0000313" key="2">
    <source>
        <dbReference type="Proteomes" id="UP000829196"/>
    </source>
</evidence>
<dbReference type="OrthoDB" id="693186at2759"/>
<reference evidence="1" key="1">
    <citation type="journal article" date="2022" name="Front. Genet.">
        <title>Chromosome-Scale Assembly of the Dendrobium nobile Genome Provides Insights Into the Molecular Mechanism of the Biosynthesis of the Medicinal Active Ingredient of Dendrobium.</title>
        <authorList>
            <person name="Xu Q."/>
            <person name="Niu S.-C."/>
            <person name="Li K.-L."/>
            <person name="Zheng P.-J."/>
            <person name="Zhang X.-J."/>
            <person name="Jia Y."/>
            <person name="Liu Y."/>
            <person name="Niu Y.-X."/>
            <person name="Yu L.-H."/>
            <person name="Chen D.-F."/>
            <person name="Zhang G.-Q."/>
        </authorList>
    </citation>
    <scope>NUCLEOTIDE SEQUENCE</scope>
    <source>
        <tissue evidence="1">Leaf</tissue>
    </source>
</reference>
<evidence type="ECO:0008006" key="3">
    <source>
        <dbReference type="Google" id="ProtNLM"/>
    </source>
</evidence>
<dbReference type="EMBL" id="JAGYWB010000013">
    <property type="protein sequence ID" value="KAI0499623.1"/>
    <property type="molecule type" value="Genomic_DNA"/>
</dbReference>
<name>A0A8T3AT43_DENNO</name>
<dbReference type="AlphaFoldDB" id="A0A8T3AT43"/>
<protein>
    <recommendedName>
        <fullName evidence="3">Retrotransposon Copia-like N-terminal domain-containing protein</fullName>
    </recommendedName>
</protein>
<dbReference type="Proteomes" id="UP000829196">
    <property type="component" value="Unassembled WGS sequence"/>
</dbReference>
<comment type="caution">
    <text evidence="1">The sequence shown here is derived from an EMBL/GenBank/DDBJ whole genome shotgun (WGS) entry which is preliminary data.</text>
</comment>
<sequence>MTEHDASSTQLGSQLGSSLSASMEEFIIPSPLKFLMSNIKQIITIQLNNKNYAIWRLQTTKLFFANGFEGFLTSAHLSPPEPSPDHRLWKLIDHNLVSALFSTISPAILPYILNMSLAQEIMKTLKNRLHPTNRS</sequence>
<gene>
    <name evidence="1" type="ORF">KFK09_017829</name>
</gene>
<organism evidence="1 2">
    <name type="scientific">Dendrobium nobile</name>
    <name type="common">Orchid</name>
    <dbReference type="NCBI Taxonomy" id="94219"/>
    <lineage>
        <taxon>Eukaryota</taxon>
        <taxon>Viridiplantae</taxon>
        <taxon>Streptophyta</taxon>
        <taxon>Embryophyta</taxon>
        <taxon>Tracheophyta</taxon>
        <taxon>Spermatophyta</taxon>
        <taxon>Magnoliopsida</taxon>
        <taxon>Liliopsida</taxon>
        <taxon>Asparagales</taxon>
        <taxon>Orchidaceae</taxon>
        <taxon>Epidendroideae</taxon>
        <taxon>Malaxideae</taxon>
        <taxon>Dendrobiinae</taxon>
        <taxon>Dendrobium</taxon>
    </lineage>
</organism>
<keyword evidence="2" id="KW-1185">Reference proteome</keyword>